<name>A0AAN3Q6B3_ECOLX</name>
<evidence type="ECO:0000259" key="1">
    <source>
        <dbReference type="PROSITE" id="PS50943"/>
    </source>
</evidence>
<dbReference type="InterPro" id="IPR001387">
    <property type="entry name" value="Cro/C1-type_HTH"/>
</dbReference>
<dbReference type="Gene3D" id="1.10.260.40">
    <property type="entry name" value="lambda repressor-like DNA-binding domains"/>
    <property type="match status" value="1"/>
</dbReference>
<dbReference type="PROSITE" id="PS50943">
    <property type="entry name" value="HTH_CROC1"/>
    <property type="match status" value="1"/>
</dbReference>
<dbReference type="InterPro" id="IPR010982">
    <property type="entry name" value="Lambda_DNA-bd_dom_sf"/>
</dbReference>
<comment type="caution">
    <text evidence="2">The sequence shown here is derived from an EMBL/GenBank/DDBJ whole genome shotgun (WGS) entry which is preliminary data.</text>
</comment>
<organism evidence="2 3">
    <name type="scientific">Escherichia coli</name>
    <dbReference type="NCBI Taxonomy" id="562"/>
    <lineage>
        <taxon>Bacteria</taxon>
        <taxon>Pseudomonadati</taxon>
        <taxon>Pseudomonadota</taxon>
        <taxon>Gammaproteobacteria</taxon>
        <taxon>Enterobacterales</taxon>
        <taxon>Enterobacteriaceae</taxon>
        <taxon>Escherichia</taxon>
    </lineage>
</organism>
<dbReference type="Proteomes" id="UP000600030">
    <property type="component" value="Unassembled WGS sequence"/>
</dbReference>
<gene>
    <name evidence="2" type="ORF">GTP92_16475</name>
</gene>
<dbReference type="InterPro" id="IPR036914">
    <property type="entry name" value="MGS-like_dom_sf"/>
</dbReference>
<evidence type="ECO:0000313" key="3">
    <source>
        <dbReference type="Proteomes" id="UP000600030"/>
    </source>
</evidence>
<accession>A0AAN3Q6B3</accession>
<dbReference type="GO" id="GO:0003677">
    <property type="term" value="F:DNA binding"/>
    <property type="evidence" value="ECO:0007669"/>
    <property type="project" value="InterPro"/>
</dbReference>
<dbReference type="CDD" id="cd00093">
    <property type="entry name" value="HTH_XRE"/>
    <property type="match status" value="1"/>
</dbReference>
<protein>
    <submittedName>
        <fullName evidence="2">Transcriptional regulator</fullName>
    </submittedName>
</protein>
<proteinExistence type="predicted"/>
<dbReference type="AlphaFoldDB" id="A0AAN3Q6B3"/>
<feature type="domain" description="HTH cro/C1-type" evidence="1">
    <location>
        <begin position="2"/>
        <end position="31"/>
    </location>
</feature>
<dbReference type="EMBL" id="AAXDPX010000016">
    <property type="protein sequence ID" value="EGO6679909.1"/>
    <property type="molecule type" value="Genomic_DNA"/>
</dbReference>
<reference evidence="2" key="1">
    <citation type="submission" date="2020-01" db="EMBL/GenBank/DDBJ databases">
        <authorList>
            <consortium name="GenomeTrakr network: Whole genome sequencing for foodborne pathogen traceback"/>
        </authorList>
    </citation>
    <scope>NUCLEOTIDE SEQUENCE</scope>
    <source>
        <strain evidence="2">PSU-2311</strain>
    </source>
</reference>
<dbReference type="SUPFAM" id="SSF52335">
    <property type="entry name" value="Methylglyoxal synthase-like"/>
    <property type="match status" value="1"/>
</dbReference>
<sequence length="67" mass="7599">MNHYEKGRHVPDIDTIRRMAAELNVPFCDDQTTAELALLISRMTEEERSSLIEALKTSSGVKHADKK</sequence>
<evidence type="ECO:0000313" key="2">
    <source>
        <dbReference type="EMBL" id="EGO6679909.1"/>
    </source>
</evidence>